<accession>A0ACD4NK82</accession>
<keyword evidence="2" id="KW-1185">Reference proteome</keyword>
<organism evidence="1 2">
    <name type="scientific">Antarcticirhabdus aurantiaca</name>
    <dbReference type="NCBI Taxonomy" id="2606717"/>
    <lineage>
        <taxon>Bacteria</taxon>
        <taxon>Pseudomonadati</taxon>
        <taxon>Pseudomonadota</taxon>
        <taxon>Alphaproteobacteria</taxon>
        <taxon>Hyphomicrobiales</taxon>
        <taxon>Aurantimonadaceae</taxon>
        <taxon>Antarcticirhabdus</taxon>
    </lineage>
</organism>
<name>A0ACD4NK82_9HYPH</name>
<dbReference type="Proteomes" id="UP001163223">
    <property type="component" value="Chromosome"/>
</dbReference>
<protein>
    <submittedName>
        <fullName evidence="1">Response regulator FixJ</fullName>
    </submittedName>
</protein>
<evidence type="ECO:0000313" key="2">
    <source>
        <dbReference type="Proteomes" id="UP001163223"/>
    </source>
</evidence>
<gene>
    <name evidence="1" type="primary">fixJ</name>
    <name evidence="1" type="ORF">OXU80_20435</name>
</gene>
<proteinExistence type="predicted"/>
<dbReference type="EMBL" id="CP113520">
    <property type="protein sequence ID" value="WAJ27201.1"/>
    <property type="molecule type" value="Genomic_DNA"/>
</dbReference>
<evidence type="ECO:0000313" key="1">
    <source>
        <dbReference type="EMBL" id="WAJ27201.1"/>
    </source>
</evidence>
<sequence length="204" mass="22057">MSGEAVVHVIDDDKAVRRSIAFLLAASDIPARIYESAQGFLDVLEPDAAGCVLCDVRMPGMDGIELLQALRARGIAMPFVVMTGHADVAMAVRAMKGGAMDFIEKPFEEGALLAVLSKGLEQGTADSERARRKGALGERLRRLTPRERQVLERIAAGKPNKIIAHELGLSPRTVEVHRANLMDKMEARNASDLVAIFLEADGRG</sequence>
<reference evidence="1" key="1">
    <citation type="submission" date="2022-11" db="EMBL/GenBank/DDBJ databases">
        <title>beta-Carotene-producing bacterium, Jeongeuplla avenae sp. nov., alleviates the salt stress of Arabidopsis seedlings.</title>
        <authorList>
            <person name="Jiang L."/>
            <person name="Lee J."/>
        </authorList>
    </citation>
    <scope>NUCLEOTIDE SEQUENCE</scope>
    <source>
        <strain evidence="1">DY_R2A_6</strain>
    </source>
</reference>